<organism evidence="3 4">
    <name type="scientific">Caenispirillum bisanense</name>
    <dbReference type="NCBI Taxonomy" id="414052"/>
    <lineage>
        <taxon>Bacteria</taxon>
        <taxon>Pseudomonadati</taxon>
        <taxon>Pseudomonadota</taxon>
        <taxon>Alphaproteobacteria</taxon>
        <taxon>Rhodospirillales</taxon>
        <taxon>Novispirillaceae</taxon>
        <taxon>Caenispirillum</taxon>
    </lineage>
</organism>
<dbReference type="RefSeq" id="WP_097276991.1">
    <property type="nucleotide sequence ID" value="NZ_OCNJ01000001.1"/>
</dbReference>
<dbReference type="PROSITE" id="PS51257">
    <property type="entry name" value="PROKAR_LIPOPROTEIN"/>
    <property type="match status" value="1"/>
</dbReference>
<evidence type="ECO:0008006" key="5">
    <source>
        <dbReference type="Google" id="ProtNLM"/>
    </source>
</evidence>
<dbReference type="Proteomes" id="UP000219621">
    <property type="component" value="Unassembled WGS sequence"/>
</dbReference>
<evidence type="ECO:0000313" key="4">
    <source>
        <dbReference type="Proteomes" id="UP000219621"/>
    </source>
</evidence>
<dbReference type="AlphaFoldDB" id="A0A286G1V3"/>
<feature type="signal peptide" evidence="2">
    <location>
        <begin position="1"/>
        <end position="24"/>
    </location>
</feature>
<accession>A0A286G1V3</accession>
<evidence type="ECO:0000256" key="1">
    <source>
        <dbReference type="SAM" id="MobiDB-lite"/>
    </source>
</evidence>
<name>A0A286G1V3_9PROT</name>
<reference evidence="3 4" key="1">
    <citation type="submission" date="2017-09" db="EMBL/GenBank/DDBJ databases">
        <authorList>
            <person name="Ehlers B."/>
            <person name="Leendertz F.H."/>
        </authorList>
    </citation>
    <scope>NUCLEOTIDE SEQUENCE [LARGE SCALE GENOMIC DNA]</scope>
    <source>
        <strain evidence="3 4">USBA 140</strain>
    </source>
</reference>
<feature type="chain" id="PRO_5011995863" description="MORN repeat-containing protein" evidence="2">
    <location>
        <begin position="25"/>
        <end position="478"/>
    </location>
</feature>
<gene>
    <name evidence="3" type="ORF">SAMN05421508_10166</name>
</gene>
<evidence type="ECO:0000256" key="2">
    <source>
        <dbReference type="SAM" id="SignalP"/>
    </source>
</evidence>
<sequence>MPSRRRPAAAVTLTVVMGATLGLAACVTPTVSTAPAPAPAPAAAPAAVAGAEVAAESGTLQFALSPSGSGNYYGWRFQVLSAADTPGFRPFTSDDMSAGQAFSAELWPDRYRVRVILLGDVVEDRWVEVQPGQLTLVHVDIGFLSNSRDVLQGAEATEKARTALVLRSLDVGQTFEPLTVPLAARVTGKYHGPQVRGTPRGSGRLDLYQDDARVATVTEAEVVEGGFRGEPTFADGRTVEGSPDVTYAYPPGTVTTYASGARFEGEYKGLKPSKGVLRFLDGSSWAGWLEKDAPSGRGDLTLADGTRILNAPGADPRTFDGTFDCAATDGTVATCYYFEGQRLASGEDYVAKVEARQRAAAPPPAPAEARPATAAGAPDCTTARGTFTADGGLTRLTLDGRGRGDMWQQTTGGADVYTFEIPFSYDATPTSMRFRYGEAVYKDASGRVLRRTAIPGGESQCGFDGSVLTVNGKAFVLR</sequence>
<proteinExistence type="predicted"/>
<evidence type="ECO:0000313" key="3">
    <source>
        <dbReference type="EMBL" id="SOD88964.1"/>
    </source>
</evidence>
<keyword evidence="4" id="KW-1185">Reference proteome</keyword>
<keyword evidence="2" id="KW-0732">Signal</keyword>
<feature type="region of interest" description="Disordered" evidence="1">
    <location>
        <begin position="359"/>
        <end position="381"/>
    </location>
</feature>
<dbReference type="OrthoDB" id="7359634at2"/>
<feature type="compositionally biased region" description="Low complexity" evidence="1">
    <location>
        <begin position="367"/>
        <end position="378"/>
    </location>
</feature>
<protein>
    <recommendedName>
        <fullName evidence="5">MORN repeat-containing protein</fullName>
    </recommendedName>
</protein>
<dbReference type="EMBL" id="OCNJ01000001">
    <property type="protein sequence ID" value="SOD88964.1"/>
    <property type="molecule type" value="Genomic_DNA"/>
</dbReference>